<keyword evidence="5" id="KW-0598">Phosphotransferase system</keyword>
<accession>A0ABW1RYC5</accession>
<feature type="domain" description="PTS EIIC type-2" evidence="10">
    <location>
        <begin position="11"/>
        <end position="351"/>
    </location>
</feature>
<dbReference type="NCBIfam" id="NF007787">
    <property type="entry name" value="PRK10478.1"/>
    <property type="match status" value="1"/>
</dbReference>
<feature type="transmembrane region" description="Helical" evidence="9">
    <location>
        <begin position="51"/>
        <end position="75"/>
    </location>
</feature>
<dbReference type="EMBL" id="JBHSSC010000012">
    <property type="protein sequence ID" value="MFC6180524.1"/>
    <property type="molecule type" value="Genomic_DNA"/>
</dbReference>
<dbReference type="InterPro" id="IPR003352">
    <property type="entry name" value="PTS_EIIC"/>
</dbReference>
<feature type="transmembrane region" description="Helical" evidence="9">
    <location>
        <begin position="129"/>
        <end position="152"/>
    </location>
</feature>
<protein>
    <submittedName>
        <fullName evidence="11">PTS fructose transporter subunit EIIC</fullName>
    </submittedName>
</protein>
<feature type="transmembrane region" description="Helical" evidence="9">
    <location>
        <begin position="321"/>
        <end position="341"/>
    </location>
</feature>
<dbReference type="PANTHER" id="PTHR30505">
    <property type="entry name" value="FRUCTOSE-LIKE PERMEASE"/>
    <property type="match status" value="1"/>
</dbReference>
<evidence type="ECO:0000256" key="5">
    <source>
        <dbReference type="ARBA" id="ARBA00022683"/>
    </source>
</evidence>
<keyword evidence="6 9" id="KW-0812">Transmembrane</keyword>
<gene>
    <name evidence="11" type="ORF">ACFP5Y_04730</name>
</gene>
<dbReference type="Proteomes" id="UP001596282">
    <property type="component" value="Unassembled WGS sequence"/>
</dbReference>
<evidence type="ECO:0000256" key="6">
    <source>
        <dbReference type="ARBA" id="ARBA00022692"/>
    </source>
</evidence>
<evidence type="ECO:0000313" key="12">
    <source>
        <dbReference type="Proteomes" id="UP001596282"/>
    </source>
</evidence>
<dbReference type="PANTHER" id="PTHR30505:SF0">
    <property type="entry name" value="FRUCTOSE-LIKE PTS SYSTEM EIIBC COMPONENT-RELATED"/>
    <property type="match status" value="1"/>
</dbReference>
<keyword evidence="3" id="KW-1003">Cell membrane</keyword>
<evidence type="ECO:0000256" key="8">
    <source>
        <dbReference type="ARBA" id="ARBA00023136"/>
    </source>
</evidence>
<dbReference type="PROSITE" id="PS51104">
    <property type="entry name" value="PTS_EIIC_TYPE_2"/>
    <property type="match status" value="1"/>
</dbReference>
<keyword evidence="2" id="KW-0813">Transport</keyword>
<keyword evidence="7 9" id="KW-1133">Transmembrane helix</keyword>
<sequence>MSEFATLMKDTRKHLMTGVSYMIPFVVAGGVLLALSVLFSGHSAVPSTGSLAGLAKIGSAGLSLMVPILSGYIAFSMADRPGLAPGIISGLLATQIGAGFIGGIISGLVAGIVVFYLKKIKVTKSLQSVMPIFVIPLVGTLIVGALMVWVIGEPIALFMKFLSTWLSSMGTGNVVILGLILGAMIGFDMGGPVNKVAFSFGAAMVGTIDKATGLPSHAAMLIMAGIGVAICIPPLSMGLATLIAPKKFSAEERDSGKAAIIMGAVGITEGAIPFAASDPLRVIPSNVIGAAIGSCMAMFLGAGNPAPWGGWIVAFVAQKPLIYMLSSFVGILVTTTLVVLLKKPVETDKIETTSAEDDDFDIDNLEIMK</sequence>
<dbReference type="InterPro" id="IPR006327">
    <property type="entry name" value="PTS_IIC_fruc"/>
</dbReference>
<organism evidence="11 12">
    <name type="scientific">Lactiplantibacillus daowaiensis</name>
    <dbReference type="NCBI Taxonomy" id="2559918"/>
    <lineage>
        <taxon>Bacteria</taxon>
        <taxon>Bacillati</taxon>
        <taxon>Bacillota</taxon>
        <taxon>Bacilli</taxon>
        <taxon>Lactobacillales</taxon>
        <taxon>Lactobacillaceae</taxon>
        <taxon>Lactiplantibacillus</taxon>
    </lineage>
</organism>
<evidence type="ECO:0000259" key="10">
    <source>
        <dbReference type="PROSITE" id="PS51104"/>
    </source>
</evidence>
<feature type="transmembrane region" description="Helical" evidence="9">
    <location>
        <begin position="87"/>
        <end position="117"/>
    </location>
</feature>
<dbReference type="InterPro" id="IPR013014">
    <property type="entry name" value="PTS_EIIC_2"/>
</dbReference>
<evidence type="ECO:0000256" key="7">
    <source>
        <dbReference type="ARBA" id="ARBA00022989"/>
    </source>
</evidence>
<feature type="transmembrane region" description="Helical" evidence="9">
    <location>
        <begin position="164"/>
        <end position="187"/>
    </location>
</feature>
<feature type="transmembrane region" description="Helical" evidence="9">
    <location>
        <begin position="20"/>
        <end position="39"/>
    </location>
</feature>
<evidence type="ECO:0000256" key="2">
    <source>
        <dbReference type="ARBA" id="ARBA00022448"/>
    </source>
</evidence>
<keyword evidence="8 9" id="KW-0472">Membrane</keyword>
<name>A0ABW1RYC5_9LACO</name>
<keyword evidence="4" id="KW-0762">Sugar transport</keyword>
<evidence type="ECO:0000256" key="4">
    <source>
        <dbReference type="ARBA" id="ARBA00022597"/>
    </source>
</evidence>
<feature type="transmembrane region" description="Helical" evidence="9">
    <location>
        <begin position="283"/>
        <end position="301"/>
    </location>
</feature>
<evidence type="ECO:0000256" key="9">
    <source>
        <dbReference type="SAM" id="Phobius"/>
    </source>
</evidence>
<evidence type="ECO:0000256" key="1">
    <source>
        <dbReference type="ARBA" id="ARBA00004429"/>
    </source>
</evidence>
<comment type="caution">
    <text evidence="11">The sequence shown here is derived from an EMBL/GenBank/DDBJ whole genome shotgun (WGS) entry which is preliminary data.</text>
</comment>
<feature type="transmembrane region" description="Helical" evidence="9">
    <location>
        <begin position="256"/>
        <end position="276"/>
    </location>
</feature>
<reference evidence="12" key="1">
    <citation type="journal article" date="2019" name="Int. J. Syst. Evol. Microbiol.">
        <title>The Global Catalogue of Microorganisms (GCM) 10K type strain sequencing project: providing services to taxonomists for standard genome sequencing and annotation.</title>
        <authorList>
            <consortium name="The Broad Institute Genomics Platform"/>
            <consortium name="The Broad Institute Genome Sequencing Center for Infectious Disease"/>
            <person name="Wu L."/>
            <person name="Ma J."/>
        </authorList>
    </citation>
    <scope>NUCLEOTIDE SEQUENCE [LARGE SCALE GENOMIC DNA]</scope>
    <source>
        <strain evidence="12">CCM 8933</strain>
    </source>
</reference>
<keyword evidence="12" id="KW-1185">Reference proteome</keyword>
<dbReference type="NCBIfam" id="TIGR01427">
    <property type="entry name" value="PTS_IIC_fructo"/>
    <property type="match status" value="1"/>
</dbReference>
<dbReference type="InterPro" id="IPR050864">
    <property type="entry name" value="Bacterial_PTS_Sugar_Transport"/>
</dbReference>
<feature type="transmembrane region" description="Helical" evidence="9">
    <location>
        <begin position="218"/>
        <end position="244"/>
    </location>
</feature>
<evidence type="ECO:0000313" key="11">
    <source>
        <dbReference type="EMBL" id="MFC6180524.1"/>
    </source>
</evidence>
<evidence type="ECO:0000256" key="3">
    <source>
        <dbReference type="ARBA" id="ARBA00022475"/>
    </source>
</evidence>
<comment type="subcellular location">
    <subcellularLocation>
        <location evidence="1">Cell inner membrane</location>
        <topology evidence="1">Multi-pass membrane protein</topology>
    </subcellularLocation>
</comment>
<proteinExistence type="predicted"/>
<dbReference type="RefSeq" id="WP_137629416.1">
    <property type="nucleotide sequence ID" value="NZ_BJDJ01000022.1"/>
</dbReference>
<dbReference type="Pfam" id="PF02378">
    <property type="entry name" value="PTS_EIIC"/>
    <property type="match status" value="1"/>
</dbReference>